<dbReference type="Proteomes" id="UP000483672">
    <property type="component" value="Unassembled WGS sequence"/>
</dbReference>
<evidence type="ECO:0000313" key="3">
    <source>
        <dbReference type="Proteomes" id="UP000483672"/>
    </source>
</evidence>
<sequence length="220" mass="25068">MQSTALLLLLAFILSIVYIFNRRPNLKTEANHRPASYRDTACQTTDLDRYQESEPDLVHTPATLETNELDVEDLDLPFLPKIPLYDPQTRLTYFIPENVLPYHPKELEIPVSVVNRLCKCALEAFEVEAEESASRSNEAKDGTTAINITEVLNPLKMTFYVLEDGSCEVREDGDEKVPEEWVKVPERVVEFLADEVVKWVDGENIPDNINIESIDLDDNS</sequence>
<reference evidence="2 3" key="1">
    <citation type="submission" date="2019-06" db="EMBL/GenBank/DDBJ databases">
        <authorList>
            <person name="Palmer J.M."/>
        </authorList>
    </citation>
    <scope>NUCLEOTIDE SEQUENCE [LARGE SCALE GENOMIC DNA]</scope>
    <source>
        <strain evidence="2 3">TWF191</strain>
    </source>
</reference>
<comment type="caution">
    <text evidence="2">The sequence shown here is derived from an EMBL/GenBank/DDBJ whole genome shotgun (WGS) entry which is preliminary data.</text>
</comment>
<dbReference type="AlphaFoldDB" id="A0A6G1MKT9"/>
<organism evidence="2 3">
    <name type="scientific">Orbilia oligospora</name>
    <name type="common">Nematode-trapping fungus</name>
    <name type="synonym">Arthrobotrys oligospora</name>
    <dbReference type="NCBI Taxonomy" id="2813651"/>
    <lineage>
        <taxon>Eukaryota</taxon>
        <taxon>Fungi</taxon>
        <taxon>Dikarya</taxon>
        <taxon>Ascomycota</taxon>
        <taxon>Pezizomycotina</taxon>
        <taxon>Orbiliomycetes</taxon>
        <taxon>Orbiliales</taxon>
        <taxon>Orbiliaceae</taxon>
        <taxon>Orbilia</taxon>
    </lineage>
</organism>
<protein>
    <submittedName>
        <fullName evidence="2">Uncharacterized protein</fullName>
    </submittedName>
</protein>
<accession>A0A6G1MKT9</accession>
<feature type="signal peptide" evidence="1">
    <location>
        <begin position="1"/>
        <end position="19"/>
    </location>
</feature>
<proteinExistence type="predicted"/>
<evidence type="ECO:0000313" key="2">
    <source>
        <dbReference type="EMBL" id="KAF3230380.1"/>
    </source>
</evidence>
<feature type="chain" id="PRO_5041171232" evidence="1">
    <location>
        <begin position="20"/>
        <end position="220"/>
    </location>
</feature>
<dbReference type="EMBL" id="WIPF01000008">
    <property type="protein sequence ID" value="KAF3230380.1"/>
    <property type="molecule type" value="Genomic_DNA"/>
</dbReference>
<evidence type="ECO:0000256" key="1">
    <source>
        <dbReference type="SAM" id="SignalP"/>
    </source>
</evidence>
<gene>
    <name evidence="2" type="ORF">TWF191_010269</name>
</gene>
<name>A0A6G1MKT9_ORBOL</name>
<keyword evidence="1" id="KW-0732">Signal</keyword>